<evidence type="ECO:0000313" key="5">
    <source>
        <dbReference type="EMBL" id="WIM94414.1"/>
    </source>
</evidence>
<dbReference type="RefSeq" id="WP_284915617.1">
    <property type="nucleotide sequence ID" value="NZ_CP126980.1"/>
</dbReference>
<dbReference type="PANTHER" id="PTHR43775">
    <property type="entry name" value="FATTY ACID SYNTHASE"/>
    <property type="match status" value="1"/>
</dbReference>
<dbReference type="Gene3D" id="3.40.366.10">
    <property type="entry name" value="Malonyl-Coenzyme A Acyl Carrier Protein, domain 2"/>
    <property type="match status" value="1"/>
</dbReference>
<evidence type="ECO:0000256" key="1">
    <source>
        <dbReference type="ARBA" id="ARBA00022450"/>
    </source>
</evidence>
<dbReference type="PANTHER" id="PTHR43775:SF37">
    <property type="entry name" value="SI:DKEY-61P9.11"/>
    <property type="match status" value="1"/>
</dbReference>
<dbReference type="Proteomes" id="UP001240150">
    <property type="component" value="Chromosome"/>
</dbReference>
<dbReference type="InterPro" id="IPR016036">
    <property type="entry name" value="Malonyl_transacylase_ACP-bd"/>
</dbReference>
<reference evidence="5 6" key="1">
    <citation type="submission" date="2023-06" db="EMBL/GenBank/DDBJ databases">
        <authorList>
            <person name="Yushchuk O."/>
            <person name="Binda E."/>
            <person name="Ruckert-Reed C."/>
            <person name="Fedorenko V."/>
            <person name="Kalinowski J."/>
            <person name="Marinelli F."/>
        </authorList>
    </citation>
    <scope>NUCLEOTIDE SEQUENCE [LARGE SCALE GENOMIC DNA]</scope>
    <source>
        <strain evidence="5 6">NRRL 3884</strain>
    </source>
</reference>
<protein>
    <submittedName>
        <fullName evidence="5">Acyltransferase domain-containing protein</fullName>
        <ecNumber evidence="5">2.3.1.-</ecNumber>
    </submittedName>
</protein>
<feature type="region of interest" description="Disordered" evidence="3">
    <location>
        <begin position="41"/>
        <end position="64"/>
    </location>
</feature>
<dbReference type="EMBL" id="CP126980">
    <property type="protein sequence ID" value="WIM94414.1"/>
    <property type="molecule type" value="Genomic_DNA"/>
</dbReference>
<dbReference type="InterPro" id="IPR001227">
    <property type="entry name" value="Ac_transferase_dom_sf"/>
</dbReference>
<evidence type="ECO:0000256" key="3">
    <source>
        <dbReference type="SAM" id="MobiDB-lite"/>
    </source>
</evidence>
<dbReference type="SUPFAM" id="SSF52151">
    <property type="entry name" value="FabD/lysophospholipase-like"/>
    <property type="match status" value="1"/>
</dbReference>
<dbReference type="InterPro" id="IPR016035">
    <property type="entry name" value="Acyl_Trfase/lysoPLipase"/>
</dbReference>
<dbReference type="GO" id="GO:0016746">
    <property type="term" value="F:acyltransferase activity"/>
    <property type="evidence" value="ECO:0007669"/>
    <property type="project" value="UniProtKB-KW"/>
</dbReference>
<evidence type="ECO:0000259" key="4">
    <source>
        <dbReference type="SMART" id="SM00827"/>
    </source>
</evidence>
<keyword evidence="5" id="KW-0808">Transferase</keyword>
<dbReference type="SUPFAM" id="SSF55048">
    <property type="entry name" value="Probable ACP-binding domain of malonyl-CoA ACP transacylase"/>
    <property type="match status" value="1"/>
</dbReference>
<keyword evidence="6" id="KW-1185">Reference proteome</keyword>
<dbReference type="Pfam" id="PF00698">
    <property type="entry name" value="Acyl_transf_1"/>
    <property type="match status" value="1"/>
</dbReference>
<evidence type="ECO:0000313" key="6">
    <source>
        <dbReference type="Proteomes" id="UP001240150"/>
    </source>
</evidence>
<name>A0ABY8W970_9ACTN</name>
<feature type="domain" description="Malonyl-CoA:ACP transacylase (MAT)" evidence="4">
    <location>
        <begin position="90"/>
        <end position="401"/>
    </location>
</feature>
<keyword evidence="2" id="KW-0597">Phosphoprotein</keyword>
<dbReference type="Gene3D" id="3.30.70.250">
    <property type="entry name" value="Malonyl-CoA ACP transacylase, ACP-binding"/>
    <property type="match status" value="1"/>
</dbReference>
<proteinExistence type="predicted"/>
<sequence>MTGARLLTLTAPTAEALERDTDELAEWVAALDATAFAGLPVVPDTGTTDQPARRAVAASTPRDAARWLRKRDPRRVFTAGPGRPANTAFLFSGVGDQYPGLGGRLHRGLPVMRRELDRCLDLLAAEEDLDLRPLLAPAESPGTGPDLAALFDRRATTQPIHETAAAQPLLFALQYALARALIERGARPTVLAGYSLGEYVAGCLAGVLPVEDALRVVARRARLIDRLPRGAMLVVNTGPESLRPWLPDGVSFAAINGPEQCVLSGIAEAIEGLAVECTARGWACRRTATSHAFHSAMMAPLVQPLHELLETVPLRAPRLPILSTVTGTWLRDAEAADPGYWARHLCETVRFTDVVAGLWRLPDPLLVELGPGQTLARLAQQHPGRPATARTPVVQTLPGQFETRTEDEVLLAAAGQLWASGLEIDLAGLAPNLTEGGHATPCDA</sequence>
<gene>
    <name evidence="5" type="ORF">ACTOB_006437</name>
</gene>
<keyword evidence="5" id="KW-0012">Acyltransferase</keyword>
<organism evidence="5 6">
    <name type="scientific">Actinoplanes oblitus</name>
    <dbReference type="NCBI Taxonomy" id="3040509"/>
    <lineage>
        <taxon>Bacteria</taxon>
        <taxon>Bacillati</taxon>
        <taxon>Actinomycetota</taxon>
        <taxon>Actinomycetes</taxon>
        <taxon>Micromonosporales</taxon>
        <taxon>Micromonosporaceae</taxon>
        <taxon>Actinoplanes</taxon>
    </lineage>
</organism>
<evidence type="ECO:0000256" key="2">
    <source>
        <dbReference type="ARBA" id="ARBA00022553"/>
    </source>
</evidence>
<dbReference type="InterPro" id="IPR014043">
    <property type="entry name" value="Acyl_transferase_dom"/>
</dbReference>
<dbReference type="SMART" id="SM00827">
    <property type="entry name" value="PKS_AT"/>
    <property type="match status" value="1"/>
</dbReference>
<keyword evidence="1" id="KW-0596">Phosphopantetheine</keyword>
<dbReference type="Gene3D" id="3.30.70.3290">
    <property type="match status" value="1"/>
</dbReference>
<dbReference type="EC" id="2.3.1.-" evidence="5"/>
<accession>A0ABY8W970</accession>
<dbReference type="InterPro" id="IPR050091">
    <property type="entry name" value="PKS_NRPS_Biosynth_Enz"/>
</dbReference>